<organism evidence="1 2">
    <name type="scientific">Pristionchus entomophagus</name>
    <dbReference type="NCBI Taxonomy" id="358040"/>
    <lineage>
        <taxon>Eukaryota</taxon>
        <taxon>Metazoa</taxon>
        <taxon>Ecdysozoa</taxon>
        <taxon>Nematoda</taxon>
        <taxon>Chromadorea</taxon>
        <taxon>Rhabditida</taxon>
        <taxon>Rhabditina</taxon>
        <taxon>Diplogasteromorpha</taxon>
        <taxon>Diplogasteroidea</taxon>
        <taxon>Neodiplogasteridae</taxon>
        <taxon>Pristionchus</taxon>
    </lineage>
</organism>
<feature type="non-terminal residue" evidence="1">
    <location>
        <position position="86"/>
    </location>
</feature>
<evidence type="ECO:0000313" key="2">
    <source>
        <dbReference type="Proteomes" id="UP001432027"/>
    </source>
</evidence>
<name>A0AAV5TXJ7_9BILA</name>
<evidence type="ECO:0000313" key="1">
    <source>
        <dbReference type="EMBL" id="GMS99196.1"/>
    </source>
</evidence>
<keyword evidence="2" id="KW-1185">Reference proteome</keyword>
<dbReference type="Proteomes" id="UP001432027">
    <property type="component" value="Unassembled WGS sequence"/>
</dbReference>
<reference evidence="1" key="1">
    <citation type="submission" date="2023-10" db="EMBL/GenBank/DDBJ databases">
        <title>Genome assembly of Pristionchus species.</title>
        <authorList>
            <person name="Yoshida K."/>
            <person name="Sommer R.J."/>
        </authorList>
    </citation>
    <scope>NUCLEOTIDE SEQUENCE</scope>
    <source>
        <strain evidence="1">RS0144</strain>
    </source>
</reference>
<accession>A0AAV5TXJ7</accession>
<gene>
    <name evidence="1" type="ORF">PENTCL1PPCAC_21371</name>
</gene>
<comment type="caution">
    <text evidence="1">The sequence shown here is derived from an EMBL/GenBank/DDBJ whole genome shotgun (WGS) entry which is preliminary data.</text>
</comment>
<dbReference type="EMBL" id="BTSX01000005">
    <property type="protein sequence ID" value="GMS99196.1"/>
    <property type="molecule type" value="Genomic_DNA"/>
</dbReference>
<proteinExistence type="predicted"/>
<protein>
    <submittedName>
        <fullName evidence="1">Uncharacterized protein</fullName>
    </submittedName>
</protein>
<sequence length="86" mass="10066">MAGSHLDSIIYCRTQQLYTDLKLYRLSESFHLSENSYGSENIWNFVRVARMCIRSKLKRQPRFSSATASTISVRVHSIVFRSRSYL</sequence>
<dbReference type="AlphaFoldDB" id="A0AAV5TXJ7"/>